<evidence type="ECO:0000313" key="3">
    <source>
        <dbReference type="Proteomes" id="UP001054945"/>
    </source>
</evidence>
<keyword evidence="3" id="KW-1185">Reference proteome</keyword>
<sequence length="124" mass="14925">MNHNPPPRRLTPRRQNRGARHPDFRARCSPKNISDVLWEEFWKNLEEMVKITPGWNSLYFCSQMQEKAPSFLTRTPFICHRKFYRHPPLKQTPPRYILHFSSRLHTLESRRPFPENTGGKNDIR</sequence>
<feature type="compositionally biased region" description="Basic residues" evidence="1">
    <location>
        <begin position="10"/>
        <end position="19"/>
    </location>
</feature>
<gene>
    <name evidence="2" type="ORF">CEXT_506991</name>
</gene>
<reference evidence="2 3" key="1">
    <citation type="submission" date="2021-06" db="EMBL/GenBank/DDBJ databases">
        <title>Caerostris extrusa draft genome.</title>
        <authorList>
            <person name="Kono N."/>
            <person name="Arakawa K."/>
        </authorList>
    </citation>
    <scope>NUCLEOTIDE SEQUENCE [LARGE SCALE GENOMIC DNA]</scope>
</reference>
<name>A0AAV4NL44_CAEEX</name>
<evidence type="ECO:0000256" key="1">
    <source>
        <dbReference type="SAM" id="MobiDB-lite"/>
    </source>
</evidence>
<protein>
    <submittedName>
        <fullName evidence="2">Uncharacterized protein</fullName>
    </submittedName>
</protein>
<dbReference type="Proteomes" id="UP001054945">
    <property type="component" value="Unassembled WGS sequence"/>
</dbReference>
<dbReference type="EMBL" id="BPLR01021026">
    <property type="protein sequence ID" value="GIX85084.1"/>
    <property type="molecule type" value="Genomic_DNA"/>
</dbReference>
<proteinExistence type="predicted"/>
<dbReference type="AlphaFoldDB" id="A0AAV4NL44"/>
<comment type="caution">
    <text evidence="2">The sequence shown here is derived from an EMBL/GenBank/DDBJ whole genome shotgun (WGS) entry which is preliminary data.</text>
</comment>
<evidence type="ECO:0000313" key="2">
    <source>
        <dbReference type="EMBL" id="GIX85084.1"/>
    </source>
</evidence>
<accession>A0AAV4NL44</accession>
<organism evidence="2 3">
    <name type="scientific">Caerostris extrusa</name>
    <name type="common">Bark spider</name>
    <name type="synonym">Caerostris bankana</name>
    <dbReference type="NCBI Taxonomy" id="172846"/>
    <lineage>
        <taxon>Eukaryota</taxon>
        <taxon>Metazoa</taxon>
        <taxon>Ecdysozoa</taxon>
        <taxon>Arthropoda</taxon>
        <taxon>Chelicerata</taxon>
        <taxon>Arachnida</taxon>
        <taxon>Araneae</taxon>
        <taxon>Araneomorphae</taxon>
        <taxon>Entelegynae</taxon>
        <taxon>Araneoidea</taxon>
        <taxon>Araneidae</taxon>
        <taxon>Caerostris</taxon>
    </lineage>
</organism>
<feature type="region of interest" description="Disordered" evidence="1">
    <location>
        <begin position="1"/>
        <end position="25"/>
    </location>
</feature>